<feature type="repeat" description="RCC1" evidence="2">
    <location>
        <begin position="224"/>
        <end position="276"/>
    </location>
</feature>
<name>A0ABR4M703_9EURO</name>
<dbReference type="EMBL" id="JBFXLQ010000001">
    <property type="protein sequence ID" value="KAL2872384.1"/>
    <property type="molecule type" value="Genomic_DNA"/>
</dbReference>
<dbReference type="PRINTS" id="PR00633">
    <property type="entry name" value="RCCNDNSATION"/>
</dbReference>
<dbReference type="PROSITE" id="PS50012">
    <property type="entry name" value="RCC1_3"/>
    <property type="match status" value="4"/>
</dbReference>
<gene>
    <name evidence="3" type="ORF">BJX67DRAFT_5834</name>
</gene>
<dbReference type="InterPro" id="IPR009091">
    <property type="entry name" value="RCC1/BLIP-II"/>
</dbReference>
<dbReference type="PANTHER" id="PTHR22870">
    <property type="entry name" value="REGULATOR OF CHROMOSOME CONDENSATION"/>
    <property type="match status" value="1"/>
</dbReference>
<dbReference type="PROSITE" id="PS00626">
    <property type="entry name" value="RCC1_2"/>
    <property type="match status" value="1"/>
</dbReference>
<dbReference type="Proteomes" id="UP001610432">
    <property type="component" value="Unassembled WGS sequence"/>
</dbReference>
<dbReference type="SUPFAM" id="SSF50985">
    <property type="entry name" value="RCC1/BLIP-II"/>
    <property type="match status" value="1"/>
</dbReference>
<evidence type="ECO:0000256" key="2">
    <source>
        <dbReference type="PROSITE-ProRule" id="PRU00235"/>
    </source>
</evidence>
<dbReference type="Pfam" id="PF13540">
    <property type="entry name" value="RCC1_2"/>
    <property type="match status" value="2"/>
</dbReference>
<dbReference type="InterPro" id="IPR051210">
    <property type="entry name" value="Ub_ligase/GEF_domain"/>
</dbReference>
<evidence type="ECO:0000313" key="3">
    <source>
        <dbReference type="EMBL" id="KAL2872384.1"/>
    </source>
</evidence>
<protein>
    <submittedName>
        <fullName evidence="3">Regulator of chromosome condensation 1/beta-lactamase-inhibitor protein II</fullName>
    </submittedName>
</protein>
<comment type="caution">
    <text evidence="3">The sequence shown here is derived from an EMBL/GenBank/DDBJ whole genome shotgun (WGS) entry which is preliminary data.</text>
</comment>
<dbReference type="Gene3D" id="2.130.10.30">
    <property type="entry name" value="Regulator of chromosome condensation 1/beta-lactamase-inhibitor protein II"/>
    <property type="match status" value="2"/>
</dbReference>
<keyword evidence="4" id="KW-1185">Reference proteome</keyword>
<evidence type="ECO:0000313" key="4">
    <source>
        <dbReference type="Proteomes" id="UP001610432"/>
    </source>
</evidence>
<dbReference type="RefSeq" id="XP_070891363.1">
    <property type="nucleotide sequence ID" value="XM_071035187.1"/>
</dbReference>
<feature type="repeat" description="RCC1" evidence="2">
    <location>
        <begin position="169"/>
        <end position="223"/>
    </location>
</feature>
<feature type="repeat" description="RCC1" evidence="2">
    <location>
        <begin position="324"/>
        <end position="361"/>
    </location>
</feature>
<sequence length="416" mass="43416">MTPLPTLFAFGSNGSGQLGIGHGEDVSIPTRCIFDDDYDGEVPDAFPSGKSRTQEHSGGDCVRVSRIVAGGNHTLVLLEDGRVYAAGWNRDGRCGWLVKTGPSSSLNSSSEGQTGSMFSFKRVVVIDEGAGTGRTYDLFKSVSATWEGTFLVPLACTVDKHSFGDDHGDAVFVLGSGAKGELGLGPDTLRTSAAKRIPNFPPPGTRIRTITSGMGHTVVVLTNGDVYGWGGARKGQIGEAVASGKIVWSPVKIEGLPFPVSDATCGREFTVLCGDSTAGEFVVLGSSLGDKWGVISGVPNSDRLSGYLKIDASWHGVYVHQKDGSVLAWGRNDRGQLPAEDFSGVKEVAVGSEHVLALLEDQNVVAFGWGEHGNCGSDTDAQGNVKSVHSQITLPEGSSKVVGVGAGCATSWIIAS</sequence>
<feature type="repeat" description="RCC1" evidence="2">
    <location>
        <begin position="5"/>
        <end position="80"/>
    </location>
</feature>
<dbReference type="GeneID" id="98150259"/>
<dbReference type="Pfam" id="PF00415">
    <property type="entry name" value="RCC1"/>
    <property type="match status" value="1"/>
</dbReference>
<keyword evidence="1" id="KW-0677">Repeat</keyword>
<dbReference type="PANTHER" id="PTHR22870:SF466">
    <property type="entry name" value="ANKYRIN REPEAT-CONTAINING PROTEIN"/>
    <property type="match status" value="1"/>
</dbReference>
<reference evidence="3 4" key="1">
    <citation type="submission" date="2024-07" db="EMBL/GenBank/DDBJ databases">
        <title>Section-level genome sequencing and comparative genomics of Aspergillus sections Usti and Cavernicolus.</title>
        <authorList>
            <consortium name="Lawrence Berkeley National Laboratory"/>
            <person name="Nybo J.L."/>
            <person name="Vesth T.C."/>
            <person name="Theobald S."/>
            <person name="Frisvad J.C."/>
            <person name="Larsen T.O."/>
            <person name="Kjaerboelling I."/>
            <person name="Rothschild-Mancinelli K."/>
            <person name="Lyhne E.K."/>
            <person name="Kogle M.E."/>
            <person name="Barry K."/>
            <person name="Clum A."/>
            <person name="Na H."/>
            <person name="Ledsgaard L."/>
            <person name="Lin J."/>
            <person name="Lipzen A."/>
            <person name="Kuo A."/>
            <person name="Riley R."/>
            <person name="Mondo S."/>
            <person name="Labutti K."/>
            <person name="Haridas S."/>
            <person name="Pangalinan J."/>
            <person name="Salamov A.A."/>
            <person name="Simmons B.A."/>
            <person name="Magnuson J.K."/>
            <person name="Chen J."/>
            <person name="Drula E."/>
            <person name="Henrissat B."/>
            <person name="Wiebenga A."/>
            <person name="Lubbers R.J."/>
            <person name="Gomes A.C."/>
            <person name="Macurrencykelacurrency M.R."/>
            <person name="Stajich J."/>
            <person name="Grigoriev I.V."/>
            <person name="Mortensen U.H."/>
            <person name="De Vries R.P."/>
            <person name="Baker S.E."/>
            <person name="Andersen M.R."/>
        </authorList>
    </citation>
    <scope>NUCLEOTIDE SEQUENCE [LARGE SCALE GENOMIC DNA]</scope>
    <source>
        <strain evidence="3 4">CBS 449.75</strain>
    </source>
</reference>
<organism evidence="3 4">
    <name type="scientific">Aspergillus lucknowensis</name>
    <dbReference type="NCBI Taxonomy" id="176173"/>
    <lineage>
        <taxon>Eukaryota</taxon>
        <taxon>Fungi</taxon>
        <taxon>Dikarya</taxon>
        <taxon>Ascomycota</taxon>
        <taxon>Pezizomycotina</taxon>
        <taxon>Eurotiomycetes</taxon>
        <taxon>Eurotiomycetidae</taxon>
        <taxon>Eurotiales</taxon>
        <taxon>Aspergillaceae</taxon>
        <taxon>Aspergillus</taxon>
        <taxon>Aspergillus subgen. Nidulantes</taxon>
    </lineage>
</organism>
<proteinExistence type="predicted"/>
<accession>A0ABR4M703</accession>
<evidence type="ECO:0000256" key="1">
    <source>
        <dbReference type="ARBA" id="ARBA00022737"/>
    </source>
</evidence>
<dbReference type="InterPro" id="IPR000408">
    <property type="entry name" value="Reg_chr_condens"/>
</dbReference>